<evidence type="ECO:0000313" key="3">
    <source>
        <dbReference type="Proteomes" id="UP000245942"/>
    </source>
</evidence>
<dbReference type="Proteomes" id="UP000245942">
    <property type="component" value="Unassembled WGS sequence"/>
</dbReference>
<dbReference type="PANTHER" id="PTHR43503">
    <property type="entry name" value="MCG48959-RELATED"/>
    <property type="match status" value="1"/>
</dbReference>
<dbReference type="GeneID" id="37014252"/>
<dbReference type="GO" id="GO:0005739">
    <property type="term" value="C:mitochondrion"/>
    <property type="evidence" value="ECO:0007669"/>
    <property type="project" value="TreeGrafter"/>
</dbReference>
<feature type="compositionally biased region" description="Polar residues" evidence="1">
    <location>
        <begin position="953"/>
        <end position="977"/>
    </location>
</feature>
<dbReference type="OrthoDB" id="10001928at2759"/>
<proteinExistence type="predicted"/>
<name>A0A316U634_9BASI</name>
<feature type="compositionally biased region" description="Polar residues" evidence="1">
    <location>
        <begin position="281"/>
        <end position="290"/>
    </location>
</feature>
<feature type="region of interest" description="Disordered" evidence="1">
    <location>
        <begin position="910"/>
        <end position="1042"/>
    </location>
</feature>
<feature type="region of interest" description="Disordered" evidence="1">
    <location>
        <begin position="1100"/>
        <end position="1171"/>
    </location>
</feature>
<feature type="region of interest" description="Disordered" evidence="1">
    <location>
        <begin position="39"/>
        <end position="60"/>
    </location>
</feature>
<dbReference type="Gene3D" id="2.120.10.80">
    <property type="entry name" value="Kelch-type beta propeller"/>
    <property type="match status" value="1"/>
</dbReference>
<organism evidence="2 3">
    <name type="scientific">Pseudomicrostroma glucosiphilum</name>
    <dbReference type="NCBI Taxonomy" id="1684307"/>
    <lineage>
        <taxon>Eukaryota</taxon>
        <taxon>Fungi</taxon>
        <taxon>Dikarya</taxon>
        <taxon>Basidiomycota</taxon>
        <taxon>Ustilaginomycotina</taxon>
        <taxon>Exobasidiomycetes</taxon>
        <taxon>Microstromatales</taxon>
        <taxon>Microstromatales incertae sedis</taxon>
        <taxon>Pseudomicrostroma</taxon>
    </lineage>
</organism>
<dbReference type="InterPro" id="IPR015915">
    <property type="entry name" value="Kelch-typ_b-propeller"/>
</dbReference>
<reference evidence="2 3" key="1">
    <citation type="journal article" date="2018" name="Mol. Biol. Evol.">
        <title>Broad Genomic Sampling Reveals a Smut Pathogenic Ancestry of the Fungal Clade Ustilaginomycotina.</title>
        <authorList>
            <person name="Kijpornyongpan T."/>
            <person name="Mondo S.J."/>
            <person name="Barry K."/>
            <person name="Sandor L."/>
            <person name="Lee J."/>
            <person name="Lipzen A."/>
            <person name="Pangilinan J."/>
            <person name="LaButti K."/>
            <person name="Hainaut M."/>
            <person name="Henrissat B."/>
            <person name="Grigoriev I.V."/>
            <person name="Spatafora J.W."/>
            <person name="Aime M.C."/>
        </authorList>
    </citation>
    <scope>NUCLEOTIDE SEQUENCE [LARGE SCALE GENOMIC DNA]</scope>
    <source>
        <strain evidence="2 3">MCA 4718</strain>
    </source>
</reference>
<dbReference type="GO" id="GO:0005829">
    <property type="term" value="C:cytosol"/>
    <property type="evidence" value="ECO:0007669"/>
    <property type="project" value="TreeGrafter"/>
</dbReference>
<feature type="compositionally biased region" description="Basic and acidic residues" evidence="1">
    <location>
        <begin position="669"/>
        <end position="678"/>
    </location>
</feature>
<dbReference type="EMBL" id="KZ819327">
    <property type="protein sequence ID" value="PWN20689.1"/>
    <property type="molecule type" value="Genomic_DNA"/>
</dbReference>
<evidence type="ECO:0008006" key="4">
    <source>
        <dbReference type="Google" id="ProtNLM"/>
    </source>
</evidence>
<feature type="region of interest" description="Disordered" evidence="1">
    <location>
        <begin position="271"/>
        <end position="311"/>
    </location>
</feature>
<feature type="compositionally biased region" description="Polar residues" evidence="1">
    <location>
        <begin position="713"/>
        <end position="725"/>
    </location>
</feature>
<sequence length="1171" mass="125185">MPYSIQSPLNTLATEWRACKGDVPPPLVGAAVVVVDEDDETSIRHERSASSSLDRSTPKHGGKGRMFLFAGRLASNRKMTNDLYCLDLGTLVWTKIAAPPPPVRKIDEDAKTSSAQGRYPVPRYFHSCDLWRGKLVIFGGMGYHSKSSRMDMAGEKSKDKGADPLFVMDELLLFDLATMRWDHDYIAQPGPVRAPAPRYAHLSAITGDSLVVIGGQNISNKYVEEINVFDLVQRRWTLCETLDRQCGSYRSLAVSPPWILESYTGPSHLAEATATRKRSGSKGSAATNLSGHRESSPSIGRARGNSNVSSMAPYDATHVSAQPMSGTNANAAHDARLMSASDSQHPGEDRLNPKGTISGAANAPSLQPLPMSRPVTKQDDHPSLYVYSNYNFTDVKRELEIIKVSKAKKQTTLSDLNGIDDKPQALTLQDHSASMQGAHATAGLPPGLRFPTGVIIGDYLLVSGTYLANTSQAFSIWSLYLPKLIWSRLDLGPLINQGSWNRATVSAKRGQMFIFGNRERDLVTDYNHRQSNWDHMLTFDLEAWGISQPPLRPTSDEGLELGLQKLETAMASSVYQSLAGAFAKRRSNFNGTAQTLLDSRAWFSTLPDDHQEPPLLPGVLGTGGDFEIMCSDDIKIGCDRVVLEARWPWFRQKLARYRAHAKAAADLVQTRREEHRAEGNAPPPHSGNRSRANSKERAVAALQAAASEEDGHMQSSSTALNNPQASGEAVPSVDGAFEEGDWRFTPRQLHLSEPSAVVLALLQFFYTRCICTSLQRHPSVVASLLVFSRLYGLEDTLGKWARHAANVLLGGGLIPDALNTAGVHAESVAMGSSRSGEATAHSATNGLAKDVTGMGLMSTVELGNDLPVEECHRLSVALYEAAGVAGYEAVQVRALRNITALAKYTQRQAVTRTSDHSAHARSSSQGNSSSQMHGQQSSSALGYPGRPAEPVRANTSSHIPMNPSTSPNRAVRPSSSGGLVGAAALRRPIGGGVGNRALRPSSSSGRMSGNEDSDFLPHQRSYGEEGDDFGRSGGRARGNGKVDRILGLGGEGLPGREDGNYHRKNTGGSIGSVGSNASGVGNLASAGAGRKRFSLFGRGGSVGGEGTGASMLAGEDVVEREEEGSGFASAALSRNATSGSVGKSSGGHNPGKSNSSFHDGPNDAGMGGRLY</sequence>
<evidence type="ECO:0000256" key="1">
    <source>
        <dbReference type="SAM" id="MobiDB-lite"/>
    </source>
</evidence>
<keyword evidence="3" id="KW-1185">Reference proteome</keyword>
<accession>A0A316U634</accession>
<dbReference type="SUPFAM" id="SSF117281">
    <property type="entry name" value="Kelch motif"/>
    <property type="match status" value="1"/>
</dbReference>
<feature type="region of interest" description="Disordered" evidence="1">
    <location>
        <begin position="667"/>
        <end position="732"/>
    </location>
</feature>
<gene>
    <name evidence="2" type="ORF">BCV69DRAFT_282908</name>
</gene>
<dbReference type="PANTHER" id="PTHR43503:SF2">
    <property type="entry name" value="NEGATIVE REGULATOR OF SPORULATION MDS3-RELATED"/>
    <property type="match status" value="1"/>
</dbReference>
<feature type="region of interest" description="Disordered" evidence="1">
    <location>
        <begin position="339"/>
        <end position="380"/>
    </location>
</feature>
<dbReference type="RefSeq" id="XP_025347849.1">
    <property type="nucleotide sequence ID" value="XM_025492518.1"/>
</dbReference>
<evidence type="ECO:0000313" key="2">
    <source>
        <dbReference type="EMBL" id="PWN20689.1"/>
    </source>
</evidence>
<dbReference type="GO" id="GO:0045454">
    <property type="term" value="P:cell redox homeostasis"/>
    <property type="evidence" value="ECO:0007669"/>
    <property type="project" value="TreeGrafter"/>
</dbReference>
<feature type="compositionally biased region" description="Low complexity" evidence="1">
    <location>
        <begin position="920"/>
        <end position="939"/>
    </location>
</feature>
<dbReference type="AlphaFoldDB" id="A0A316U634"/>
<dbReference type="Pfam" id="PF24681">
    <property type="entry name" value="Kelch_KLHDC2_KLHL20_DRC7"/>
    <property type="match status" value="1"/>
</dbReference>
<dbReference type="STRING" id="1684307.A0A316U634"/>
<protein>
    <recommendedName>
        <fullName evidence="4">Galactose oxidase</fullName>
    </recommendedName>
</protein>
<feature type="compositionally biased region" description="Polar residues" evidence="1">
    <location>
        <begin position="1132"/>
        <end position="1143"/>
    </location>
</feature>